<gene>
    <name evidence="1" type="ORF">KL1_00015</name>
</gene>
<evidence type="ECO:0000313" key="2">
    <source>
        <dbReference type="Proteomes" id="UP000009001"/>
    </source>
</evidence>
<reference evidence="1 2" key="1">
    <citation type="journal article" date="2012" name="BMC Genomics">
        <title>Comparative analysis of two phenotypically-similar but genomically-distinct Burkholderia cenocepacia-specific bacteriophages.</title>
        <authorList>
            <person name="Lynch K.H."/>
            <person name="Stothard P."/>
            <person name="Dennis J.J."/>
        </authorList>
    </citation>
    <scope>NUCLEOTIDE SEQUENCE [LARGE SCALE GENOMIC DNA]</scope>
</reference>
<dbReference type="KEGG" id="vg:13405589"/>
<dbReference type="EMBL" id="JF939047">
    <property type="protein sequence ID" value="AEX56099.1"/>
    <property type="molecule type" value="Genomic_DNA"/>
</dbReference>
<accession>I6NKY7</accession>
<sequence>MARFDRQIQTALRLIKKNGRKVQWRQIVATENPSEPWNPSPGTPVDNDVDICFLPVDKTTYETLTLRAGTELPKVSELGYMGAVNFEPNLKDVVIRDGKEMAIVYIDKLAPNGQNILYTVLFAQ</sequence>
<dbReference type="RefSeq" id="YP_006560766.1">
    <property type="nucleotide sequence ID" value="NC_018278.1"/>
</dbReference>
<dbReference type="GeneID" id="13405589"/>
<name>I6NKY7_9CAUD</name>
<proteinExistence type="predicted"/>
<organism evidence="1 2">
    <name type="scientific">Burkholderia phage vB_BceS_KL1</name>
    <dbReference type="NCBI Taxonomy" id="1132026"/>
    <lineage>
        <taxon>Viruses</taxon>
        <taxon>Duplodnaviria</taxon>
        <taxon>Heunggongvirae</taxon>
        <taxon>Uroviricota</taxon>
        <taxon>Caudoviricetes</taxon>
        <taxon>Jondennisvirinae</taxon>
        <taxon>Kilunavirus</taxon>
        <taxon>Kilunavirus KL1</taxon>
    </lineage>
</organism>
<protein>
    <submittedName>
        <fullName evidence="1">Head-tail joining protein</fullName>
    </submittedName>
</protein>
<dbReference type="OrthoDB" id="13844at10239"/>
<keyword evidence="2" id="KW-1185">Reference proteome</keyword>
<dbReference type="Proteomes" id="UP000009001">
    <property type="component" value="Segment"/>
</dbReference>
<evidence type="ECO:0000313" key="1">
    <source>
        <dbReference type="EMBL" id="AEX56099.1"/>
    </source>
</evidence>